<dbReference type="AlphaFoldDB" id="A0A1G7E2G7"/>
<evidence type="ECO:0008006" key="4">
    <source>
        <dbReference type="Google" id="ProtNLM"/>
    </source>
</evidence>
<feature type="chain" id="PRO_5011534652" description="Lipoprotein" evidence="1">
    <location>
        <begin position="30"/>
        <end position="300"/>
    </location>
</feature>
<organism evidence="2 3">
    <name type="scientific">Ruegeria marina</name>
    <dbReference type="NCBI Taxonomy" id="639004"/>
    <lineage>
        <taxon>Bacteria</taxon>
        <taxon>Pseudomonadati</taxon>
        <taxon>Pseudomonadota</taxon>
        <taxon>Alphaproteobacteria</taxon>
        <taxon>Rhodobacterales</taxon>
        <taxon>Roseobacteraceae</taxon>
        <taxon>Ruegeria</taxon>
    </lineage>
</organism>
<dbReference type="Proteomes" id="UP000199628">
    <property type="component" value="Unassembled WGS sequence"/>
</dbReference>
<accession>A0A1G7E2G7</accession>
<feature type="signal peptide" evidence="1">
    <location>
        <begin position="1"/>
        <end position="29"/>
    </location>
</feature>
<gene>
    <name evidence="2" type="ORF">SAMN04488239_12338</name>
</gene>
<evidence type="ECO:0000313" key="3">
    <source>
        <dbReference type="Proteomes" id="UP000199628"/>
    </source>
</evidence>
<proteinExistence type="predicted"/>
<evidence type="ECO:0000256" key="1">
    <source>
        <dbReference type="SAM" id="SignalP"/>
    </source>
</evidence>
<keyword evidence="1" id="KW-0732">Signal</keyword>
<dbReference type="EMBL" id="FMZV01000023">
    <property type="protein sequence ID" value="SDE57700.1"/>
    <property type="molecule type" value="Genomic_DNA"/>
</dbReference>
<evidence type="ECO:0000313" key="2">
    <source>
        <dbReference type="EMBL" id="SDE57700.1"/>
    </source>
</evidence>
<protein>
    <recommendedName>
        <fullName evidence="4">Lipoprotein</fullName>
    </recommendedName>
</protein>
<reference evidence="3" key="1">
    <citation type="submission" date="2016-10" db="EMBL/GenBank/DDBJ databases">
        <authorList>
            <person name="Varghese N."/>
            <person name="Submissions S."/>
        </authorList>
    </citation>
    <scope>NUCLEOTIDE SEQUENCE [LARGE SCALE GENOMIC DNA]</scope>
    <source>
        <strain evidence="3">CGMCC 1.9108</strain>
    </source>
</reference>
<name>A0A1G7E2G7_9RHOB</name>
<keyword evidence="3" id="KW-1185">Reference proteome</keyword>
<sequence>MKPRCISVRAVRATCLSLICLGLSGVAAAATVSCKAPSAREISARPERAAPGSTVMKRIGEAAGPIRDRAIVSEVLQGNVPSFMNKLVPLTLRGTASTGRAISVTLCVTPEYLAIGNDRDFVRVPLGLPAAAYLATELGFLLPTTKIVDAIYQQAAVRVAPNPMDPTSQMTTTSYFVAHNRTVEQQMSGARGSKDGLSAGHKKDLVLSNRLRAKPGRVAIYGWHRQNGKPIQPLSTVHGSEYADYSHGVRLVSSIAYVDGNPMTLDQIMRDRELSKLVSSEGPIEDANGLLRSYARIALN</sequence>
<dbReference type="PROSITE" id="PS51257">
    <property type="entry name" value="PROKAR_LIPOPROTEIN"/>
    <property type="match status" value="1"/>
</dbReference>
<dbReference type="STRING" id="639004.SAMN04488239_12338"/>